<reference evidence="1 2" key="1">
    <citation type="submission" date="2019-10" db="EMBL/GenBank/DDBJ databases">
        <authorList>
            <person name="Palmer J.M."/>
        </authorList>
    </citation>
    <scope>NUCLEOTIDE SEQUENCE [LARGE SCALE GENOMIC DNA]</scope>
    <source>
        <strain evidence="1 2">TWF718</strain>
    </source>
</reference>
<dbReference type="AlphaFoldDB" id="A0AAN8MYH2"/>
<keyword evidence="2" id="KW-1185">Reference proteome</keyword>
<proteinExistence type="predicted"/>
<protein>
    <submittedName>
        <fullName evidence="1">Uncharacterized protein</fullName>
    </submittedName>
</protein>
<dbReference type="Proteomes" id="UP001313282">
    <property type="component" value="Unassembled WGS sequence"/>
</dbReference>
<comment type="caution">
    <text evidence="1">The sequence shown here is derived from an EMBL/GenBank/DDBJ whole genome shotgun (WGS) entry which is preliminary data.</text>
</comment>
<organism evidence="1 2">
    <name type="scientific">Orbilia javanica</name>
    <dbReference type="NCBI Taxonomy" id="47235"/>
    <lineage>
        <taxon>Eukaryota</taxon>
        <taxon>Fungi</taxon>
        <taxon>Dikarya</taxon>
        <taxon>Ascomycota</taxon>
        <taxon>Pezizomycotina</taxon>
        <taxon>Orbiliomycetes</taxon>
        <taxon>Orbiliales</taxon>
        <taxon>Orbiliaceae</taxon>
        <taxon>Orbilia</taxon>
    </lineage>
</organism>
<evidence type="ECO:0000313" key="1">
    <source>
        <dbReference type="EMBL" id="KAK6351947.1"/>
    </source>
</evidence>
<dbReference type="EMBL" id="JAVHNR010000002">
    <property type="protein sequence ID" value="KAK6351947.1"/>
    <property type="molecule type" value="Genomic_DNA"/>
</dbReference>
<name>A0AAN8MYH2_9PEZI</name>
<sequence length="241" mass="28154">MPTMTRQEAMGRFYVLNSLITEKIPFVVWGLEALACNSVPTHFRDPLEILVPQAYLKEAARAIENDKYSFYRRIQAFDHVDDYTFPREIGALVRRNLRKCEYLHTPQTNLRFQPWQIVLIPDHIFSFQADAGRTQGFPQTRNIPLDFGLRGVLANIRIPTFLGMLNSIYSTMVSQRPVKSSDIVRAQLNEQAETLITWRIRRDDAAEVYRSVQDLPEDLLNIRRGLYPQNRRFFDDRYLAG</sequence>
<gene>
    <name evidence="1" type="ORF">TWF718_005095</name>
</gene>
<evidence type="ECO:0000313" key="2">
    <source>
        <dbReference type="Proteomes" id="UP001313282"/>
    </source>
</evidence>
<accession>A0AAN8MYH2</accession>